<reference evidence="1 2" key="1">
    <citation type="submission" date="2016-08" db="EMBL/GenBank/DDBJ databases">
        <title>Probiotic bacterium isolated from chicken gut.</title>
        <authorList>
            <person name="Levy J.L."/>
            <person name="Hassan H.M."/>
            <person name="Mendoza M.A."/>
        </authorList>
    </citation>
    <scope>NUCLEOTIDE SEQUENCE [LARGE SCALE GENOMIC DNA]</scope>
    <source>
        <strain evidence="1 2">P43</strain>
    </source>
</reference>
<dbReference type="Proteomes" id="UP000095141">
    <property type="component" value="Unassembled WGS sequence"/>
</dbReference>
<gene>
    <name evidence="1" type="ORF">BFD03_10180</name>
</gene>
<dbReference type="AlphaFoldDB" id="A0A1C2G576"/>
<protein>
    <submittedName>
        <fullName evidence="1">Uncharacterized protein</fullName>
    </submittedName>
</protein>
<name>A0A1C2G576_LIMRT</name>
<dbReference type="EMBL" id="MCNS01000032">
    <property type="protein sequence ID" value="OCX46617.1"/>
    <property type="molecule type" value="Genomic_DNA"/>
</dbReference>
<evidence type="ECO:0000313" key="2">
    <source>
        <dbReference type="Proteomes" id="UP000095141"/>
    </source>
</evidence>
<proteinExistence type="predicted"/>
<comment type="caution">
    <text evidence="1">The sequence shown here is derived from an EMBL/GenBank/DDBJ whole genome shotgun (WGS) entry which is preliminary data.</text>
</comment>
<evidence type="ECO:0000313" key="1">
    <source>
        <dbReference type="EMBL" id="OCX46617.1"/>
    </source>
</evidence>
<accession>A0A1C2G576</accession>
<sequence>MQSTRVNQLDQQTISQANKGYFQLDTLQNEDYLQNVAKCLQYGSLIELTNFFYLQKKYNQINVYIFVGNIPIRFASKNSGNNDILWENLCNFKNNITCIFNEQAMAMQFFDENILKNAGYNSHRFDYFNNHAVCDNFQTFYSNLQLDNAPVPVAHSLSINVAYNKYLSNYFKHPESFQQLNNYVNTNSQFILSSDFNPGVIAVSQVKTPMIDNIVSELFTMLPWISTPNCNISISDNGNHIEVLETTDEFADLSSITFMIQQGNTNDAIYLTKNSGNVIPIGELKKFNDGRSPITSGDIVPYIANDSQKWSCLYWPDHKFIAESDGTIGTSFADKIYLFRQ</sequence>
<organism evidence="1 2">
    <name type="scientific">Limosilactobacillus reuteri</name>
    <name type="common">Lactobacillus reuteri</name>
    <dbReference type="NCBI Taxonomy" id="1598"/>
    <lineage>
        <taxon>Bacteria</taxon>
        <taxon>Bacillati</taxon>
        <taxon>Bacillota</taxon>
        <taxon>Bacilli</taxon>
        <taxon>Lactobacillales</taxon>
        <taxon>Lactobacillaceae</taxon>
        <taxon>Limosilactobacillus</taxon>
    </lineage>
</organism>